<proteinExistence type="inferred from homology"/>
<evidence type="ECO:0000256" key="4">
    <source>
        <dbReference type="ARBA" id="ARBA00023136"/>
    </source>
</evidence>
<evidence type="ECO:0000256" key="3">
    <source>
        <dbReference type="ARBA" id="ARBA00022989"/>
    </source>
</evidence>
<evidence type="ECO:0000256" key="1">
    <source>
        <dbReference type="ARBA" id="ARBA00004141"/>
    </source>
</evidence>
<dbReference type="Proteomes" id="UP000664169">
    <property type="component" value="Unassembled WGS sequence"/>
</dbReference>
<evidence type="ECO:0000256" key="5">
    <source>
        <dbReference type="ARBA" id="ARBA00038359"/>
    </source>
</evidence>
<feature type="compositionally biased region" description="Low complexity" evidence="6">
    <location>
        <begin position="281"/>
        <end position="297"/>
    </location>
</feature>
<dbReference type="PANTHER" id="PTHR33048:SF47">
    <property type="entry name" value="INTEGRAL MEMBRANE PROTEIN-RELATED"/>
    <property type="match status" value="1"/>
</dbReference>
<feature type="transmembrane region" description="Helical" evidence="7">
    <location>
        <begin position="12"/>
        <end position="34"/>
    </location>
</feature>
<feature type="transmembrane region" description="Helical" evidence="7">
    <location>
        <begin position="46"/>
        <end position="72"/>
    </location>
</feature>
<dbReference type="Pfam" id="PF20684">
    <property type="entry name" value="Fung_rhodopsin"/>
    <property type="match status" value="1"/>
</dbReference>
<evidence type="ECO:0000313" key="10">
    <source>
        <dbReference type="Proteomes" id="UP000664169"/>
    </source>
</evidence>
<keyword evidence="10" id="KW-1185">Reference proteome</keyword>
<reference evidence="9" key="1">
    <citation type="submission" date="2021-03" db="EMBL/GenBank/DDBJ databases">
        <authorList>
            <person name="Tagirdzhanova G."/>
        </authorList>
    </citation>
    <scope>NUCLEOTIDE SEQUENCE</scope>
</reference>
<comment type="subcellular location">
    <subcellularLocation>
        <location evidence="1">Membrane</location>
        <topology evidence="1">Multi-pass membrane protein</topology>
    </subcellularLocation>
</comment>
<evidence type="ECO:0000256" key="2">
    <source>
        <dbReference type="ARBA" id="ARBA00022692"/>
    </source>
</evidence>
<feature type="region of interest" description="Disordered" evidence="6">
    <location>
        <begin position="280"/>
        <end position="309"/>
    </location>
</feature>
<dbReference type="PANTHER" id="PTHR33048">
    <property type="entry name" value="PTH11-LIKE INTEGRAL MEMBRANE PROTEIN (AFU_ORTHOLOGUE AFUA_5G11245)"/>
    <property type="match status" value="1"/>
</dbReference>
<gene>
    <name evidence="9" type="ORF">GOMPHAMPRED_004199</name>
</gene>
<dbReference type="InterPro" id="IPR052337">
    <property type="entry name" value="SAT4-like"/>
</dbReference>
<comment type="similarity">
    <text evidence="5">Belongs to the SAT4 family.</text>
</comment>
<dbReference type="InterPro" id="IPR049326">
    <property type="entry name" value="Rhodopsin_dom_fungi"/>
</dbReference>
<sequence>MAPYVLNDGGWTVIKVTVTLMILDSIFLLLRFIARRKVKASFGADDIWAILAFILFLANVSMDYWSVFLGGVGYPPSTYTLEQTIVNLQADYVSSWLNLANVLCVKLSVLCLYRRIFETPKFRRFTFWFGILVAIIMILMMIAGAFRCLPVQSIWDPRVKSNTCLNYLAGFVAGFTLNTITDVVLLAMPFVMIRALQMPVQKKLELVGIFLLGIGTCIASILRITSTYSKDPVEDNRINLIVWSNIEPGVGLICACLPILRPLFPVLTVRRVRDWYSQKLSSSSNSGSSNGGASNNSIDHNTGSSQAHASPQVYMPDYHEALSGSKYKVMTEVSSNGRSNRPGERPNWNGIEVERAVDVV</sequence>
<feature type="transmembrane region" description="Helical" evidence="7">
    <location>
        <begin position="204"/>
        <end position="222"/>
    </location>
</feature>
<feature type="transmembrane region" description="Helical" evidence="7">
    <location>
        <begin position="125"/>
        <end position="147"/>
    </location>
</feature>
<keyword evidence="2 7" id="KW-0812">Transmembrane</keyword>
<feature type="compositionally biased region" description="Polar residues" evidence="6">
    <location>
        <begin position="298"/>
        <end position="309"/>
    </location>
</feature>
<organism evidence="9 10">
    <name type="scientific">Gomphillus americanus</name>
    <dbReference type="NCBI Taxonomy" id="1940652"/>
    <lineage>
        <taxon>Eukaryota</taxon>
        <taxon>Fungi</taxon>
        <taxon>Dikarya</taxon>
        <taxon>Ascomycota</taxon>
        <taxon>Pezizomycotina</taxon>
        <taxon>Lecanoromycetes</taxon>
        <taxon>OSLEUM clade</taxon>
        <taxon>Ostropomycetidae</taxon>
        <taxon>Ostropales</taxon>
        <taxon>Graphidaceae</taxon>
        <taxon>Gomphilloideae</taxon>
        <taxon>Gomphillus</taxon>
    </lineage>
</organism>
<feature type="domain" description="Rhodopsin" evidence="8">
    <location>
        <begin position="30"/>
        <end position="264"/>
    </location>
</feature>
<feature type="transmembrane region" description="Helical" evidence="7">
    <location>
        <begin position="92"/>
        <end position="113"/>
    </location>
</feature>
<name>A0A8H3FLA9_9LECA</name>
<dbReference type="OrthoDB" id="5417844at2759"/>
<feature type="transmembrane region" description="Helical" evidence="7">
    <location>
        <begin position="167"/>
        <end position="192"/>
    </location>
</feature>
<dbReference type="EMBL" id="CAJPDQ010000025">
    <property type="protein sequence ID" value="CAF9926644.1"/>
    <property type="molecule type" value="Genomic_DNA"/>
</dbReference>
<evidence type="ECO:0000256" key="7">
    <source>
        <dbReference type="SAM" id="Phobius"/>
    </source>
</evidence>
<evidence type="ECO:0000259" key="8">
    <source>
        <dbReference type="Pfam" id="PF20684"/>
    </source>
</evidence>
<keyword evidence="3 7" id="KW-1133">Transmembrane helix</keyword>
<accession>A0A8H3FLA9</accession>
<protein>
    <recommendedName>
        <fullName evidence="8">Rhodopsin domain-containing protein</fullName>
    </recommendedName>
</protein>
<comment type="caution">
    <text evidence="9">The sequence shown here is derived from an EMBL/GenBank/DDBJ whole genome shotgun (WGS) entry which is preliminary data.</text>
</comment>
<evidence type="ECO:0000313" key="9">
    <source>
        <dbReference type="EMBL" id="CAF9926644.1"/>
    </source>
</evidence>
<feature type="transmembrane region" description="Helical" evidence="7">
    <location>
        <begin position="242"/>
        <end position="264"/>
    </location>
</feature>
<keyword evidence="4 7" id="KW-0472">Membrane</keyword>
<dbReference type="AlphaFoldDB" id="A0A8H3FLA9"/>
<evidence type="ECO:0000256" key="6">
    <source>
        <dbReference type="SAM" id="MobiDB-lite"/>
    </source>
</evidence>
<dbReference type="GO" id="GO:0016020">
    <property type="term" value="C:membrane"/>
    <property type="evidence" value="ECO:0007669"/>
    <property type="project" value="UniProtKB-SubCell"/>
</dbReference>